<evidence type="ECO:0000256" key="1">
    <source>
        <dbReference type="SAM" id="Phobius"/>
    </source>
</evidence>
<keyword evidence="1" id="KW-1133">Transmembrane helix</keyword>
<dbReference type="EMBL" id="JAUNZN010000001">
    <property type="protein sequence ID" value="KAK4832790.1"/>
    <property type="molecule type" value="Genomic_DNA"/>
</dbReference>
<reference evidence="2 3" key="1">
    <citation type="journal article" date="2023" name="J. Hered.">
        <title>Chromosome-level genome of the wood stork (Mycteria americana) provides insight into avian chromosome evolution.</title>
        <authorList>
            <person name="Flamio R. Jr."/>
            <person name="Ramstad K.M."/>
        </authorList>
    </citation>
    <scope>NUCLEOTIDE SEQUENCE [LARGE SCALE GENOMIC DNA]</scope>
    <source>
        <strain evidence="2">JAX WOST 10</strain>
    </source>
</reference>
<feature type="transmembrane region" description="Helical" evidence="1">
    <location>
        <begin position="26"/>
        <end position="47"/>
    </location>
</feature>
<comment type="caution">
    <text evidence="2">The sequence shown here is derived from an EMBL/GenBank/DDBJ whole genome shotgun (WGS) entry which is preliminary data.</text>
</comment>
<gene>
    <name evidence="2" type="ORF">QYF61_025658</name>
</gene>
<keyword evidence="3" id="KW-1185">Reference proteome</keyword>
<dbReference type="AlphaFoldDB" id="A0AAN7SA72"/>
<keyword evidence="1" id="KW-0472">Membrane</keyword>
<evidence type="ECO:0000313" key="2">
    <source>
        <dbReference type="EMBL" id="KAK4832790.1"/>
    </source>
</evidence>
<protein>
    <submittedName>
        <fullName evidence="2">Uncharacterized protein</fullName>
    </submittedName>
</protein>
<accession>A0AAN7SA72</accession>
<organism evidence="2 3">
    <name type="scientific">Mycteria americana</name>
    <name type="common">Wood stork</name>
    <dbReference type="NCBI Taxonomy" id="33587"/>
    <lineage>
        <taxon>Eukaryota</taxon>
        <taxon>Metazoa</taxon>
        <taxon>Chordata</taxon>
        <taxon>Craniata</taxon>
        <taxon>Vertebrata</taxon>
        <taxon>Euteleostomi</taxon>
        <taxon>Archelosauria</taxon>
        <taxon>Archosauria</taxon>
        <taxon>Dinosauria</taxon>
        <taxon>Saurischia</taxon>
        <taxon>Theropoda</taxon>
        <taxon>Coelurosauria</taxon>
        <taxon>Aves</taxon>
        <taxon>Neognathae</taxon>
        <taxon>Neoaves</taxon>
        <taxon>Aequornithes</taxon>
        <taxon>Ciconiiformes</taxon>
        <taxon>Ciconiidae</taxon>
        <taxon>Mycteria</taxon>
    </lineage>
</organism>
<keyword evidence="1" id="KW-0812">Transmembrane</keyword>
<evidence type="ECO:0000313" key="3">
    <source>
        <dbReference type="Proteomes" id="UP001333110"/>
    </source>
</evidence>
<name>A0AAN7SA72_MYCAM</name>
<dbReference type="Proteomes" id="UP001333110">
    <property type="component" value="Unassembled WGS sequence"/>
</dbReference>
<proteinExistence type="predicted"/>
<sequence length="69" mass="8073">MVGLDDLKGLFQPKQFYDSNYMKRSAYLSVFLAVERSFYCSLVFNALRSRQWYRHTLYGAGGKAWKSCC</sequence>